<gene>
    <name evidence="1" type="ORF">Poly59_11980</name>
</gene>
<protein>
    <submittedName>
        <fullName evidence="1">Uncharacterized protein</fullName>
    </submittedName>
</protein>
<dbReference type="EMBL" id="SJPX01000001">
    <property type="protein sequence ID" value="TWU58287.1"/>
    <property type="molecule type" value="Genomic_DNA"/>
</dbReference>
<name>A0A5C6FCD2_9BACT</name>
<evidence type="ECO:0000313" key="1">
    <source>
        <dbReference type="EMBL" id="TWU58287.1"/>
    </source>
</evidence>
<comment type="caution">
    <text evidence="1">The sequence shown here is derived from an EMBL/GenBank/DDBJ whole genome shotgun (WGS) entry which is preliminary data.</text>
</comment>
<reference evidence="1 2" key="1">
    <citation type="submission" date="2019-02" db="EMBL/GenBank/DDBJ databases">
        <title>Deep-cultivation of Planctomycetes and their phenomic and genomic characterization uncovers novel biology.</title>
        <authorList>
            <person name="Wiegand S."/>
            <person name="Jogler M."/>
            <person name="Boedeker C."/>
            <person name="Pinto D."/>
            <person name="Vollmers J."/>
            <person name="Rivas-Marin E."/>
            <person name="Kohn T."/>
            <person name="Peeters S.H."/>
            <person name="Heuer A."/>
            <person name="Rast P."/>
            <person name="Oberbeckmann S."/>
            <person name="Bunk B."/>
            <person name="Jeske O."/>
            <person name="Meyerdierks A."/>
            <person name="Storesund J.E."/>
            <person name="Kallscheuer N."/>
            <person name="Luecker S."/>
            <person name="Lage O.M."/>
            <person name="Pohl T."/>
            <person name="Merkel B.J."/>
            <person name="Hornburger P."/>
            <person name="Mueller R.-W."/>
            <person name="Bruemmer F."/>
            <person name="Labrenz M."/>
            <person name="Spormann A.M."/>
            <person name="Op Den Camp H."/>
            <person name="Overmann J."/>
            <person name="Amann R."/>
            <person name="Jetten M.S.M."/>
            <person name="Mascher T."/>
            <person name="Medema M.H."/>
            <person name="Devos D.P."/>
            <person name="Kaster A.-K."/>
            <person name="Ovreas L."/>
            <person name="Rohde M."/>
            <person name="Galperin M.Y."/>
            <person name="Jogler C."/>
        </authorList>
    </citation>
    <scope>NUCLEOTIDE SEQUENCE [LARGE SCALE GENOMIC DNA]</scope>
    <source>
        <strain evidence="1 2">Poly59</strain>
    </source>
</reference>
<accession>A0A5C6FCD2</accession>
<organism evidence="1 2">
    <name type="scientific">Rubripirellula reticaptiva</name>
    <dbReference type="NCBI Taxonomy" id="2528013"/>
    <lineage>
        <taxon>Bacteria</taxon>
        <taxon>Pseudomonadati</taxon>
        <taxon>Planctomycetota</taxon>
        <taxon>Planctomycetia</taxon>
        <taxon>Pirellulales</taxon>
        <taxon>Pirellulaceae</taxon>
        <taxon>Rubripirellula</taxon>
    </lineage>
</organism>
<proteinExistence type="predicted"/>
<dbReference type="AlphaFoldDB" id="A0A5C6FCD2"/>
<evidence type="ECO:0000313" key="2">
    <source>
        <dbReference type="Proteomes" id="UP000317977"/>
    </source>
</evidence>
<sequence>MAATEDAETARVYHRENGSWERLTSAKEESDALLFNTSFTIIRDETPVVTWECFRPH</sequence>
<keyword evidence="2" id="KW-1185">Reference proteome</keyword>
<dbReference type="Proteomes" id="UP000317977">
    <property type="component" value="Unassembled WGS sequence"/>
</dbReference>